<evidence type="ECO:0000313" key="3">
    <source>
        <dbReference type="EMBL" id="KAA1068242.1"/>
    </source>
</evidence>
<dbReference type="InterPro" id="IPR050052">
    <property type="entry name" value="ATP-dep_Clp_protease_ClpX"/>
</dbReference>
<dbReference type="Pfam" id="PF00004">
    <property type="entry name" value="AAA"/>
    <property type="match status" value="1"/>
</dbReference>
<sequence length="263" mass="27772">MLLAGEAVQPCRPGGNPGRRGCTTSSIRRACSWPARLYNLADQEGILAGEVVQPRRPGGHAPGRRGCTTSPTRSIPSWSARLYSLAGRIILLLGPTGSGKSLLARTLARQLNVPYSESCATTFTQAGYVGEDVESVVVRLYQEANNDATKASRGIIFIDEVDKIARKSGNGYVKDFSGEGVQQAMLRMLEGTMVTVADKGSAADTSSASGRHQDPASSSGKSTQPIQVDTSNPVDKVVQPRRPGAFPPGRRGCTASPARSMPS</sequence>
<dbReference type="GO" id="GO:0005524">
    <property type="term" value="F:ATP binding"/>
    <property type="evidence" value="ECO:0007669"/>
    <property type="project" value="InterPro"/>
</dbReference>
<protein>
    <recommendedName>
        <fullName evidence="2">AAA+ ATPase domain-containing protein</fullName>
    </recommendedName>
</protein>
<evidence type="ECO:0000259" key="2">
    <source>
        <dbReference type="SMART" id="SM00382"/>
    </source>
</evidence>
<dbReference type="EMBL" id="VDEP01000506">
    <property type="protein sequence ID" value="KAA1068242.1"/>
    <property type="molecule type" value="Genomic_DNA"/>
</dbReference>
<dbReference type="InterPro" id="IPR027417">
    <property type="entry name" value="P-loop_NTPase"/>
</dbReference>
<dbReference type="InterPro" id="IPR003959">
    <property type="entry name" value="ATPase_AAA_core"/>
</dbReference>
<feature type="region of interest" description="Disordered" evidence="1">
    <location>
        <begin position="200"/>
        <end position="263"/>
    </location>
</feature>
<feature type="compositionally biased region" description="Low complexity" evidence="1">
    <location>
        <begin position="10"/>
        <end position="22"/>
    </location>
</feature>
<dbReference type="InterPro" id="IPR003593">
    <property type="entry name" value="AAA+_ATPase"/>
</dbReference>
<feature type="compositionally biased region" description="Low complexity" evidence="1">
    <location>
        <begin position="240"/>
        <end position="252"/>
    </location>
</feature>
<dbReference type="SUPFAM" id="SSF52540">
    <property type="entry name" value="P-loop containing nucleoside triphosphate hydrolases"/>
    <property type="match status" value="1"/>
</dbReference>
<dbReference type="Gene3D" id="3.40.50.300">
    <property type="entry name" value="P-loop containing nucleotide triphosphate hydrolases"/>
    <property type="match status" value="1"/>
</dbReference>
<proteinExistence type="predicted"/>
<dbReference type="GO" id="GO:0016887">
    <property type="term" value="F:ATP hydrolysis activity"/>
    <property type="evidence" value="ECO:0007669"/>
    <property type="project" value="InterPro"/>
</dbReference>
<dbReference type="GO" id="GO:0005759">
    <property type="term" value="C:mitochondrial matrix"/>
    <property type="evidence" value="ECO:0007669"/>
    <property type="project" value="TreeGrafter"/>
</dbReference>
<name>A0A5B0LUZ1_PUCGR</name>
<dbReference type="AlphaFoldDB" id="A0A5B0LUZ1"/>
<evidence type="ECO:0000313" key="4">
    <source>
        <dbReference type="Proteomes" id="UP000325313"/>
    </source>
</evidence>
<dbReference type="PANTHER" id="PTHR48102:SF7">
    <property type="entry name" value="ATP-DEPENDENT CLP PROTEASE ATP-BINDING SUBUNIT CLPX-LIKE, MITOCHONDRIAL"/>
    <property type="match status" value="1"/>
</dbReference>
<feature type="region of interest" description="Disordered" evidence="1">
    <location>
        <begin position="53"/>
        <end position="72"/>
    </location>
</feature>
<dbReference type="SMART" id="SM00382">
    <property type="entry name" value="AAA"/>
    <property type="match status" value="1"/>
</dbReference>
<accession>A0A5B0LUZ1</accession>
<feature type="compositionally biased region" description="Polar residues" evidence="1">
    <location>
        <begin position="203"/>
        <end position="233"/>
    </location>
</feature>
<feature type="domain" description="AAA+ ATPase" evidence="2">
    <location>
        <begin position="86"/>
        <end position="244"/>
    </location>
</feature>
<feature type="region of interest" description="Disordered" evidence="1">
    <location>
        <begin position="1"/>
        <end position="22"/>
    </location>
</feature>
<dbReference type="GO" id="GO:0051603">
    <property type="term" value="P:proteolysis involved in protein catabolic process"/>
    <property type="evidence" value="ECO:0007669"/>
    <property type="project" value="TreeGrafter"/>
</dbReference>
<evidence type="ECO:0000256" key="1">
    <source>
        <dbReference type="SAM" id="MobiDB-lite"/>
    </source>
</evidence>
<gene>
    <name evidence="3" type="ORF">PGTUg99_029681</name>
</gene>
<dbReference type="Proteomes" id="UP000325313">
    <property type="component" value="Unassembled WGS sequence"/>
</dbReference>
<organism evidence="3 4">
    <name type="scientific">Puccinia graminis f. sp. tritici</name>
    <dbReference type="NCBI Taxonomy" id="56615"/>
    <lineage>
        <taxon>Eukaryota</taxon>
        <taxon>Fungi</taxon>
        <taxon>Dikarya</taxon>
        <taxon>Basidiomycota</taxon>
        <taxon>Pucciniomycotina</taxon>
        <taxon>Pucciniomycetes</taxon>
        <taxon>Pucciniales</taxon>
        <taxon>Pucciniaceae</taxon>
        <taxon>Puccinia</taxon>
    </lineage>
</organism>
<comment type="caution">
    <text evidence="3">The sequence shown here is derived from an EMBL/GenBank/DDBJ whole genome shotgun (WGS) entry which is preliminary data.</text>
</comment>
<dbReference type="PANTHER" id="PTHR48102">
    <property type="entry name" value="ATP-DEPENDENT CLP PROTEASE ATP-BINDING SUBUNIT CLPX-LIKE, MITOCHONDRIAL-RELATED"/>
    <property type="match status" value="1"/>
</dbReference>
<reference evidence="3 4" key="1">
    <citation type="submission" date="2019-05" db="EMBL/GenBank/DDBJ databases">
        <title>Emergence of the Ug99 lineage of the wheat stem rust pathogen through somatic hybridization.</title>
        <authorList>
            <person name="Li F."/>
            <person name="Upadhyaya N.M."/>
            <person name="Sperschneider J."/>
            <person name="Matny O."/>
            <person name="Nguyen-Phuc H."/>
            <person name="Mago R."/>
            <person name="Raley C."/>
            <person name="Miller M.E."/>
            <person name="Silverstein K.A.T."/>
            <person name="Henningsen E."/>
            <person name="Hirsch C.D."/>
            <person name="Visser B."/>
            <person name="Pretorius Z.A."/>
            <person name="Steffenson B.J."/>
            <person name="Schwessinger B."/>
            <person name="Dodds P.N."/>
            <person name="Figueroa M."/>
        </authorList>
    </citation>
    <scope>NUCLEOTIDE SEQUENCE [LARGE SCALE GENOMIC DNA]</scope>
    <source>
        <strain evidence="3 4">Ug99</strain>
    </source>
</reference>